<evidence type="ECO:0000313" key="1">
    <source>
        <dbReference type="EMBL" id="OGY86014.1"/>
    </source>
</evidence>
<dbReference type="EMBL" id="MHKI01000026">
    <property type="protein sequence ID" value="OGY86014.1"/>
    <property type="molecule type" value="Genomic_DNA"/>
</dbReference>
<dbReference type="Proteomes" id="UP000176420">
    <property type="component" value="Unassembled WGS sequence"/>
</dbReference>
<dbReference type="AlphaFoldDB" id="A0A1G2B9Z2"/>
<organism evidence="1 2">
    <name type="scientific">Candidatus Kerfeldbacteria bacterium RIFOXYB2_FULL_38_14</name>
    <dbReference type="NCBI Taxonomy" id="1798547"/>
    <lineage>
        <taxon>Bacteria</taxon>
        <taxon>Candidatus Kerfeldiibacteriota</taxon>
    </lineage>
</organism>
<evidence type="ECO:0000313" key="2">
    <source>
        <dbReference type="Proteomes" id="UP000176420"/>
    </source>
</evidence>
<comment type="caution">
    <text evidence="1">The sequence shown here is derived from an EMBL/GenBank/DDBJ whole genome shotgun (WGS) entry which is preliminary data.</text>
</comment>
<protein>
    <submittedName>
        <fullName evidence="1">Uncharacterized protein</fullName>
    </submittedName>
</protein>
<gene>
    <name evidence="1" type="ORF">A2319_00395</name>
</gene>
<sequence length="107" mass="12093">MTNQKNRPNYITGNILVDLGLANLEEKKKLALLDKMDDLIHKRLLLRINSMLTDEQAAVLEKKADNSQAEQLAALSQFIPNLTELILTEVKSFKEEMLGMNLNALLD</sequence>
<name>A0A1G2B9Z2_9BACT</name>
<accession>A0A1G2B9Z2</accession>
<proteinExistence type="predicted"/>
<reference evidence="1 2" key="1">
    <citation type="journal article" date="2016" name="Nat. Commun.">
        <title>Thousands of microbial genomes shed light on interconnected biogeochemical processes in an aquifer system.</title>
        <authorList>
            <person name="Anantharaman K."/>
            <person name="Brown C.T."/>
            <person name="Hug L.A."/>
            <person name="Sharon I."/>
            <person name="Castelle C.J."/>
            <person name="Probst A.J."/>
            <person name="Thomas B.C."/>
            <person name="Singh A."/>
            <person name="Wilkins M.J."/>
            <person name="Karaoz U."/>
            <person name="Brodie E.L."/>
            <person name="Williams K.H."/>
            <person name="Hubbard S.S."/>
            <person name="Banfield J.F."/>
        </authorList>
    </citation>
    <scope>NUCLEOTIDE SEQUENCE [LARGE SCALE GENOMIC DNA]</scope>
</reference>